<dbReference type="Pfam" id="PF16898">
    <property type="entry name" value="TOPRIM_C"/>
    <property type="match status" value="1"/>
</dbReference>
<dbReference type="InterPro" id="IPR050634">
    <property type="entry name" value="DNA_Topoisomerase_II"/>
</dbReference>
<evidence type="ECO:0000256" key="12">
    <source>
        <dbReference type="PROSITE-ProRule" id="PRU01384"/>
    </source>
</evidence>
<dbReference type="GO" id="GO:0006265">
    <property type="term" value="P:DNA topological change"/>
    <property type="evidence" value="ECO:0007669"/>
    <property type="project" value="UniProtKB-UniRule"/>
</dbReference>
<dbReference type="PRINTS" id="PR01158">
    <property type="entry name" value="TOPISMRASEII"/>
</dbReference>
<dbReference type="SMART" id="SM00434">
    <property type="entry name" value="TOP4c"/>
    <property type="match status" value="1"/>
</dbReference>
<dbReference type="GO" id="GO:0005524">
    <property type="term" value="F:ATP binding"/>
    <property type="evidence" value="ECO:0007669"/>
    <property type="project" value="UniProtKB-KW"/>
</dbReference>
<keyword evidence="11 12" id="KW-0413">Isomerase</keyword>
<reference evidence="14 15" key="1">
    <citation type="journal article" date="2021" name="Elife">
        <title>Chloroplast acquisition without the gene transfer in kleptoplastic sea slugs, Plakobranchus ocellatus.</title>
        <authorList>
            <person name="Maeda T."/>
            <person name="Takahashi S."/>
            <person name="Yoshida T."/>
            <person name="Shimamura S."/>
            <person name="Takaki Y."/>
            <person name="Nagai Y."/>
            <person name="Toyoda A."/>
            <person name="Suzuki Y."/>
            <person name="Arimoto A."/>
            <person name="Ishii H."/>
            <person name="Satoh N."/>
            <person name="Nishiyama T."/>
            <person name="Hasebe M."/>
            <person name="Maruyama T."/>
            <person name="Minagawa J."/>
            <person name="Obokata J."/>
            <person name="Shigenobu S."/>
        </authorList>
    </citation>
    <scope>NUCLEOTIDE SEQUENCE [LARGE SCALE GENOMIC DNA]</scope>
</reference>
<dbReference type="GO" id="GO:0005634">
    <property type="term" value="C:nucleus"/>
    <property type="evidence" value="ECO:0007669"/>
    <property type="project" value="TreeGrafter"/>
</dbReference>
<comment type="cofactor">
    <cofactor evidence="3">
        <name>Mg(2+)</name>
        <dbReference type="ChEBI" id="CHEBI:18420"/>
    </cofactor>
</comment>
<comment type="similarity">
    <text evidence="4">Belongs to the type II topoisomerase family.</text>
</comment>
<keyword evidence="15" id="KW-1185">Reference proteome</keyword>
<dbReference type="Gene3D" id="3.30.1360.40">
    <property type="match status" value="1"/>
</dbReference>
<dbReference type="InterPro" id="IPR001241">
    <property type="entry name" value="Topo_IIA"/>
</dbReference>
<dbReference type="PANTHER" id="PTHR10169:SF38">
    <property type="entry name" value="DNA TOPOISOMERASE 2"/>
    <property type="match status" value="1"/>
</dbReference>
<dbReference type="Pfam" id="PF00521">
    <property type="entry name" value="DNA_topoisoIV"/>
    <property type="match status" value="1"/>
</dbReference>
<dbReference type="FunFam" id="3.40.50.670:FF:000001">
    <property type="entry name" value="DNA topoisomerase 2"/>
    <property type="match status" value="1"/>
</dbReference>
<dbReference type="AlphaFoldDB" id="A0AAV4GXB0"/>
<keyword evidence="7" id="KW-0067">ATP-binding</keyword>
<evidence type="ECO:0000256" key="3">
    <source>
        <dbReference type="ARBA" id="ARBA00001946"/>
    </source>
</evidence>
<dbReference type="Gene3D" id="3.90.199.10">
    <property type="entry name" value="Topoisomerase II, domain 5"/>
    <property type="match status" value="1"/>
</dbReference>
<dbReference type="Gene3D" id="3.30.230.10">
    <property type="match status" value="1"/>
</dbReference>
<evidence type="ECO:0000313" key="14">
    <source>
        <dbReference type="EMBL" id="GFR90059.1"/>
    </source>
</evidence>
<dbReference type="Gene3D" id="3.40.50.670">
    <property type="match status" value="1"/>
</dbReference>
<dbReference type="InterPro" id="IPR001154">
    <property type="entry name" value="TopoII_euk"/>
</dbReference>
<evidence type="ECO:0000256" key="4">
    <source>
        <dbReference type="ARBA" id="ARBA00011080"/>
    </source>
</evidence>
<dbReference type="InterPro" id="IPR013759">
    <property type="entry name" value="Topo_IIA_B_C"/>
</dbReference>
<sequence length="1268" mass="140515">MAAAEEEAQAGFQIYGLEDSARIKGMWAGALERTPIPDLCGVYPTSVEKNSDPPGPAFEIRGIRRDHTPALLKIVDEALVNASDHTKEHENQPKAADRVARISLDFARETGRLVVENDGPGIPVVVHEEASAKAGHKVYVPEVAFAVFLAGKNMEKPPDSVKGGINGIGAKLINVHSAHFEVETVAGRQVYRQSFRNRMRTRGVPEVFSTGTAKALKELPDRRRAPHTRISFVPAYAELGYELGLGGELAVQDADDLEAWCRWRMFLLAAYVGPKVSVVFNGDRCPTTSAETLAALAVAHDPNAIIISCAAKASKPPCNAHPWDLAIAVVPSSNRFGHLSVINGVHCAKGTHVTYFKKLLSEAISAKLVRATKAKNKKPSVAETCKQLYLVAVGPLPGADWGGQRKDELQVAEAKLRPYTIASPVLNNIAGKAVDSLLRAVEKGVGRGRKRRVEAEKYTRARCAGTKDSAKCALLAAEGDSAITLLRAGLTLGPETNRGGPSFEHFGIISLGGVIMNAMKKITEVETAEGEFVTVRSEQLRNNKVLKALVEVLGLDFTCRYQSSTERARLRYGAVVVATDQDLDGTGKILPLVLVWFYVFWPNLIAHGYIKRFMTPVIRVYSKTRPPHACMHEFFYENEFNHWVAKQGGEDRVKAGYTVKYYKGLATHDETEVVEMFRQFSARVYTFTLDDAAAKLFDIYFGPRPDLRKTALATPVAYLSYEEAQKVHRTRLIPCSVQLQVDAKAYKLDDIQRKIPGIADGLSISRRKVLAGAFRRFASANREIKVFQLGGYVAEHMFYHHGDASLNSTIVGMAQRFPGALLYPYLVGIGQYGSRHFGGNDAGSPRYINVRLAAPFAKAMFPPEDTCMLPHVFEDGERAQPKYFLGVLPTALLESFEIPSEGWRHKSYARELDDILRLVRAYVSGDSLVARVAAAAEAAAPGTSVGKLDLHQADLLALNKQFPLAVSLRGYGEHLGESERKELVRFYKGAPHAFGWYWPEHLGEKTTVLHVTELPIRKTTQSFLKDLDKPVRAKYIDEVDDYSSDTKIDVRIRLAPGAWDEICANYGDADIDPFEDFLLLRTSLKPFLNYYSENEGVLEFGDDYHAVFFHWASLRRDLYRQRLEREATILSLKIRLETEIVRYIGTKIDFAKMADEGAASEALSFQNFAKFDSGLLYAPRFTPTASIVSHVTQGANTSHAHILNLREKDQVVEAKNARETKIAAMSRRLAKVEECLAEQPFAGASIWNAEIEQVMHAAACGEKTRWRF</sequence>
<dbReference type="EMBL" id="BMAT01005259">
    <property type="protein sequence ID" value="GFR90059.1"/>
    <property type="molecule type" value="Genomic_DNA"/>
</dbReference>
<dbReference type="PANTHER" id="PTHR10169">
    <property type="entry name" value="DNA TOPOISOMERASE/GYRASE"/>
    <property type="match status" value="1"/>
</dbReference>
<dbReference type="Proteomes" id="UP000762676">
    <property type="component" value="Unassembled WGS sequence"/>
</dbReference>
<dbReference type="InterPro" id="IPR013760">
    <property type="entry name" value="Topo_IIA-like_dom_sf"/>
</dbReference>
<dbReference type="InterPro" id="IPR036890">
    <property type="entry name" value="HATPase_C_sf"/>
</dbReference>
<evidence type="ECO:0000256" key="1">
    <source>
        <dbReference type="ARBA" id="ARBA00000185"/>
    </source>
</evidence>
<name>A0AAV4GXB0_9GAST</name>
<keyword evidence="8" id="KW-0460">Magnesium</keyword>
<feature type="domain" description="Topo IIA-type catalytic" evidence="13">
    <location>
        <begin position="755"/>
        <end position="1268"/>
    </location>
</feature>
<dbReference type="InterPro" id="IPR014721">
    <property type="entry name" value="Ribsml_uS5_D2-typ_fold_subgr"/>
</dbReference>
<evidence type="ECO:0000256" key="11">
    <source>
        <dbReference type="ARBA" id="ARBA00023235"/>
    </source>
</evidence>
<dbReference type="EC" id="5.6.2.2" evidence="5"/>
<comment type="caution">
    <text evidence="14">The sequence shown here is derived from an EMBL/GenBank/DDBJ whole genome shotgun (WGS) entry which is preliminary data.</text>
</comment>
<evidence type="ECO:0000256" key="9">
    <source>
        <dbReference type="ARBA" id="ARBA00023029"/>
    </source>
</evidence>
<gene>
    <name evidence="14" type="ORF">ElyMa_002558200</name>
</gene>
<evidence type="ECO:0000256" key="7">
    <source>
        <dbReference type="ARBA" id="ARBA00022840"/>
    </source>
</evidence>
<organism evidence="14 15">
    <name type="scientific">Elysia marginata</name>
    <dbReference type="NCBI Taxonomy" id="1093978"/>
    <lineage>
        <taxon>Eukaryota</taxon>
        <taxon>Metazoa</taxon>
        <taxon>Spiralia</taxon>
        <taxon>Lophotrochozoa</taxon>
        <taxon>Mollusca</taxon>
        <taxon>Gastropoda</taxon>
        <taxon>Heterobranchia</taxon>
        <taxon>Euthyneura</taxon>
        <taxon>Panpulmonata</taxon>
        <taxon>Sacoglossa</taxon>
        <taxon>Placobranchoidea</taxon>
        <taxon>Plakobranchidae</taxon>
        <taxon>Elysia</taxon>
    </lineage>
</organism>
<dbReference type="PRINTS" id="PR00418">
    <property type="entry name" value="TPI2FAMILY"/>
</dbReference>
<dbReference type="PROSITE" id="PS52040">
    <property type="entry name" value="TOPO_IIA"/>
    <property type="match status" value="1"/>
</dbReference>
<dbReference type="Gene3D" id="3.30.565.10">
    <property type="entry name" value="Histidine kinase-like ATPase, C-terminal domain"/>
    <property type="match status" value="1"/>
</dbReference>
<dbReference type="InterPro" id="IPR031660">
    <property type="entry name" value="TOPRIM_C"/>
</dbReference>
<feature type="active site" description="O-(5'-phospho-DNA)-tyrosine intermediate" evidence="12">
    <location>
        <position position="847"/>
    </location>
</feature>
<dbReference type="GO" id="GO:0000819">
    <property type="term" value="P:sister chromatid segregation"/>
    <property type="evidence" value="ECO:0007669"/>
    <property type="project" value="TreeGrafter"/>
</dbReference>
<dbReference type="InterPro" id="IPR018522">
    <property type="entry name" value="TopoIIA_CS"/>
</dbReference>
<keyword evidence="9 12" id="KW-0799">Topoisomerase</keyword>
<evidence type="ECO:0000256" key="2">
    <source>
        <dbReference type="ARBA" id="ARBA00001913"/>
    </source>
</evidence>
<dbReference type="SMART" id="SM00433">
    <property type="entry name" value="TOP2c"/>
    <property type="match status" value="1"/>
</dbReference>
<evidence type="ECO:0000259" key="13">
    <source>
        <dbReference type="PROSITE" id="PS52040"/>
    </source>
</evidence>
<comment type="cofactor">
    <cofactor evidence="2">
        <name>Ca(2+)</name>
        <dbReference type="ChEBI" id="CHEBI:29108"/>
    </cofactor>
</comment>
<dbReference type="SUPFAM" id="SSF55874">
    <property type="entry name" value="ATPase domain of HSP90 chaperone/DNA topoisomerase II/histidine kinase"/>
    <property type="match status" value="1"/>
</dbReference>
<dbReference type="SUPFAM" id="SSF56719">
    <property type="entry name" value="Type II DNA topoisomerase"/>
    <property type="match status" value="1"/>
</dbReference>
<dbReference type="GO" id="GO:0003918">
    <property type="term" value="F:DNA topoisomerase type II (double strand cut, ATP-hydrolyzing) activity"/>
    <property type="evidence" value="ECO:0007669"/>
    <property type="project" value="UniProtKB-EC"/>
</dbReference>
<protein>
    <recommendedName>
        <fullName evidence="5">DNA topoisomerase (ATP-hydrolyzing)</fullName>
        <ecNumber evidence="5">5.6.2.2</ecNumber>
    </recommendedName>
</protein>
<comment type="catalytic activity">
    <reaction evidence="1 12">
        <text>ATP-dependent breakage, passage and rejoining of double-stranded DNA.</text>
        <dbReference type="EC" id="5.6.2.2"/>
    </reaction>
</comment>
<dbReference type="GO" id="GO:0003677">
    <property type="term" value="F:DNA binding"/>
    <property type="evidence" value="ECO:0007669"/>
    <property type="project" value="UniProtKB-UniRule"/>
</dbReference>
<evidence type="ECO:0000256" key="8">
    <source>
        <dbReference type="ARBA" id="ARBA00022842"/>
    </source>
</evidence>
<keyword evidence="10 12" id="KW-0238">DNA-binding</keyword>
<dbReference type="InterPro" id="IPR002205">
    <property type="entry name" value="Topo_IIA_dom_A"/>
</dbReference>
<evidence type="ECO:0000256" key="10">
    <source>
        <dbReference type="ARBA" id="ARBA00023125"/>
    </source>
</evidence>
<dbReference type="InterPro" id="IPR013758">
    <property type="entry name" value="Topo_IIA_A/C_ab"/>
</dbReference>
<evidence type="ECO:0000256" key="5">
    <source>
        <dbReference type="ARBA" id="ARBA00012895"/>
    </source>
</evidence>
<proteinExistence type="inferred from homology"/>
<keyword evidence="6" id="KW-0547">Nucleotide-binding</keyword>
<dbReference type="Gene3D" id="3.30.1490.30">
    <property type="match status" value="1"/>
</dbReference>
<evidence type="ECO:0000256" key="6">
    <source>
        <dbReference type="ARBA" id="ARBA00022741"/>
    </source>
</evidence>
<evidence type="ECO:0000313" key="15">
    <source>
        <dbReference type="Proteomes" id="UP000762676"/>
    </source>
</evidence>
<dbReference type="GO" id="GO:0000712">
    <property type="term" value="P:resolution of meiotic recombination intermediates"/>
    <property type="evidence" value="ECO:0007669"/>
    <property type="project" value="TreeGrafter"/>
</dbReference>
<accession>A0AAV4GXB0</accession>
<dbReference type="PROSITE" id="PS00177">
    <property type="entry name" value="TOPOISOMERASE_II"/>
    <property type="match status" value="1"/>
</dbReference>